<dbReference type="SUPFAM" id="SSF54909">
    <property type="entry name" value="Dimeric alpha+beta barrel"/>
    <property type="match status" value="1"/>
</dbReference>
<dbReference type="RefSeq" id="WP_094605580.1">
    <property type="nucleotide sequence ID" value="NZ_CP155573.1"/>
</dbReference>
<protein>
    <recommendedName>
        <fullName evidence="2">YCII-related domain-containing protein</fullName>
    </recommendedName>
</protein>
<dbReference type="PANTHER" id="PTHR37828">
    <property type="entry name" value="GSR2449 PROTEIN"/>
    <property type="match status" value="1"/>
</dbReference>
<reference evidence="3" key="1">
    <citation type="submission" date="2024-05" db="EMBL/GenBank/DDBJ databases">
        <title>Isolation and characterization of Sporomusa carbonis sp. nov., a carboxydotrophic hydrogenogen in the genus of Sporomusa isolated from a charcoal burning pile.</title>
        <authorList>
            <person name="Boeer T."/>
            <person name="Rosenbaum F."/>
            <person name="Eysell L."/>
            <person name="Mueller V."/>
            <person name="Daniel R."/>
            <person name="Poehlein A."/>
        </authorList>
    </citation>
    <scope>NUCLEOTIDE SEQUENCE [LARGE SCALE GENOMIC DNA]</scope>
    <source>
        <strain evidence="3">DSM 10669</strain>
    </source>
</reference>
<name>A0ABZ3IIA2_9FIRM</name>
<comment type="similarity">
    <text evidence="1">Belongs to the YciI family.</text>
</comment>
<dbReference type="Proteomes" id="UP000216752">
    <property type="component" value="Chromosome"/>
</dbReference>
<evidence type="ECO:0000313" key="3">
    <source>
        <dbReference type="EMBL" id="XFO65159.1"/>
    </source>
</evidence>
<organism evidence="3 4">
    <name type="scientific">Sporomusa silvacetica DSM 10669</name>
    <dbReference type="NCBI Taxonomy" id="1123289"/>
    <lineage>
        <taxon>Bacteria</taxon>
        <taxon>Bacillati</taxon>
        <taxon>Bacillota</taxon>
        <taxon>Negativicutes</taxon>
        <taxon>Selenomonadales</taxon>
        <taxon>Sporomusaceae</taxon>
        <taxon>Sporomusa</taxon>
    </lineage>
</organism>
<dbReference type="Pfam" id="PF03795">
    <property type="entry name" value="YCII"/>
    <property type="match status" value="1"/>
</dbReference>
<evidence type="ECO:0000259" key="2">
    <source>
        <dbReference type="Pfam" id="PF03795"/>
    </source>
</evidence>
<keyword evidence="4" id="KW-1185">Reference proteome</keyword>
<dbReference type="InterPro" id="IPR005545">
    <property type="entry name" value="YCII"/>
</dbReference>
<proteinExistence type="inferred from homology"/>
<dbReference type="PANTHER" id="PTHR37828:SF1">
    <property type="entry name" value="YCII-RELATED DOMAIN-CONTAINING PROTEIN"/>
    <property type="match status" value="1"/>
</dbReference>
<dbReference type="Gene3D" id="3.30.70.1060">
    <property type="entry name" value="Dimeric alpha+beta barrel"/>
    <property type="match status" value="1"/>
</dbReference>
<dbReference type="InterPro" id="IPR011008">
    <property type="entry name" value="Dimeric_a/b-barrel"/>
</dbReference>
<evidence type="ECO:0000256" key="1">
    <source>
        <dbReference type="ARBA" id="ARBA00007689"/>
    </source>
</evidence>
<gene>
    <name evidence="3" type="ORF">SPSIL_012680</name>
</gene>
<evidence type="ECO:0000313" key="4">
    <source>
        <dbReference type="Proteomes" id="UP000216752"/>
    </source>
</evidence>
<sequence length="95" mass="11188">MFIVVLKYVKPLARIDELVSAHIEFLDRFYNQEKFIVSGRREPRVGGVIFASASSEEELWDIIKQDPFYIDGAAEYEVIEFIPSKYDSRFECLFR</sequence>
<accession>A0ABZ3IIA2</accession>
<feature type="domain" description="YCII-related" evidence="2">
    <location>
        <begin position="1"/>
        <end position="81"/>
    </location>
</feature>
<dbReference type="EMBL" id="CP155573">
    <property type="protein sequence ID" value="XFO65159.1"/>
    <property type="molecule type" value="Genomic_DNA"/>
</dbReference>